<protein>
    <submittedName>
        <fullName evidence="1">Putative tumor necrosis factor alpha-induced protein 8-like</fullName>
    </submittedName>
</protein>
<dbReference type="InterPro" id="IPR008477">
    <property type="entry name" value="TNFAIP8-like"/>
</dbReference>
<dbReference type="GO" id="GO:0042981">
    <property type="term" value="P:regulation of apoptotic process"/>
    <property type="evidence" value="ECO:0007669"/>
    <property type="project" value="InterPro"/>
</dbReference>
<accession>A0A2G8LJ24</accession>
<reference evidence="1 2" key="1">
    <citation type="journal article" date="2017" name="PLoS Biol.">
        <title>The sea cucumber genome provides insights into morphological evolution and visceral regeneration.</title>
        <authorList>
            <person name="Zhang X."/>
            <person name="Sun L."/>
            <person name="Yuan J."/>
            <person name="Sun Y."/>
            <person name="Gao Y."/>
            <person name="Zhang L."/>
            <person name="Li S."/>
            <person name="Dai H."/>
            <person name="Hamel J.F."/>
            <person name="Liu C."/>
            <person name="Yu Y."/>
            <person name="Liu S."/>
            <person name="Lin W."/>
            <person name="Guo K."/>
            <person name="Jin S."/>
            <person name="Xu P."/>
            <person name="Storey K.B."/>
            <person name="Huan P."/>
            <person name="Zhang T."/>
            <person name="Zhou Y."/>
            <person name="Zhang J."/>
            <person name="Lin C."/>
            <person name="Li X."/>
            <person name="Xing L."/>
            <person name="Huo D."/>
            <person name="Sun M."/>
            <person name="Wang L."/>
            <person name="Mercier A."/>
            <person name="Li F."/>
            <person name="Yang H."/>
            <person name="Xiang J."/>
        </authorList>
    </citation>
    <scope>NUCLEOTIDE SEQUENCE [LARGE SCALE GENOMIC DNA]</scope>
    <source>
        <strain evidence="1">Shaxun</strain>
        <tissue evidence="1">Muscle</tissue>
    </source>
</reference>
<dbReference type="OrthoDB" id="10055976at2759"/>
<dbReference type="EMBL" id="MRZV01000062">
    <property type="protein sequence ID" value="PIK60254.1"/>
    <property type="molecule type" value="Genomic_DNA"/>
</dbReference>
<gene>
    <name evidence="1" type="ORF">BSL78_02816</name>
</gene>
<evidence type="ECO:0000313" key="1">
    <source>
        <dbReference type="EMBL" id="PIK60254.1"/>
    </source>
</evidence>
<sequence>MAALLDNVYRLCKVYSGNKKDADKIMKSIIKTTIKIGILYRNNQFSQEEMALAERFKSKFRSTILTFISFHEVPFTFDKNHMVSMLTDCQDILVLLVKRHLTEKSLNRIKSVFHYFSDGQLQDMVFEPDTPLQPQIVKIINQLNKLIDDKVI</sequence>
<keyword evidence="2" id="KW-1185">Reference proteome</keyword>
<organism evidence="1 2">
    <name type="scientific">Stichopus japonicus</name>
    <name type="common">Sea cucumber</name>
    <dbReference type="NCBI Taxonomy" id="307972"/>
    <lineage>
        <taxon>Eukaryota</taxon>
        <taxon>Metazoa</taxon>
        <taxon>Echinodermata</taxon>
        <taxon>Eleutherozoa</taxon>
        <taxon>Echinozoa</taxon>
        <taxon>Holothuroidea</taxon>
        <taxon>Aspidochirotacea</taxon>
        <taxon>Aspidochirotida</taxon>
        <taxon>Stichopodidae</taxon>
        <taxon>Apostichopus</taxon>
    </lineage>
</organism>
<name>A0A2G8LJ24_STIJA</name>
<dbReference type="Gene3D" id="1.20.1440.160">
    <property type="entry name" value="Tumor necrosis factor alpha-induced protein 8-like"/>
    <property type="match status" value="1"/>
</dbReference>
<comment type="caution">
    <text evidence="1">The sequence shown here is derived from an EMBL/GenBank/DDBJ whole genome shotgun (WGS) entry which is preliminary data.</text>
</comment>
<dbReference type="GO" id="GO:0005737">
    <property type="term" value="C:cytoplasm"/>
    <property type="evidence" value="ECO:0007669"/>
    <property type="project" value="TreeGrafter"/>
</dbReference>
<dbReference type="PANTHER" id="PTHR12757">
    <property type="entry name" value="TUMOR NECROSIS FACTOR INDUCED PROTEIN"/>
    <property type="match status" value="1"/>
</dbReference>
<proteinExistence type="predicted"/>
<dbReference type="Pfam" id="PF05527">
    <property type="entry name" value="TNFAIP8"/>
    <property type="match status" value="1"/>
</dbReference>
<dbReference type="InterPro" id="IPR038355">
    <property type="entry name" value="TNFAIP8_sf"/>
</dbReference>
<dbReference type="PANTHER" id="PTHR12757:SF1">
    <property type="entry name" value="PROTEIN SALIVARY GLANDS MARRED"/>
    <property type="match status" value="1"/>
</dbReference>
<evidence type="ECO:0000313" key="2">
    <source>
        <dbReference type="Proteomes" id="UP000230750"/>
    </source>
</evidence>
<dbReference type="Proteomes" id="UP000230750">
    <property type="component" value="Unassembled WGS sequence"/>
</dbReference>
<dbReference type="AlphaFoldDB" id="A0A2G8LJ24"/>
<dbReference type="FunFam" id="1.20.1440.160:FF:000001">
    <property type="entry name" value="Tumor necrosis factor alpha-induced protein 8-like 1"/>
    <property type="match status" value="1"/>
</dbReference>